<feature type="binding site" evidence="4">
    <location>
        <position position="166"/>
    </location>
    <ligand>
        <name>a divalent metal cation</name>
        <dbReference type="ChEBI" id="CHEBI:60240"/>
        <label>2</label>
    </ligand>
</feature>
<dbReference type="Pfam" id="PF01026">
    <property type="entry name" value="TatD_DNase"/>
    <property type="match status" value="1"/>
</dbReference>
<name>A0A1N7LW84_9GAMM</name>
<dbReference type="GO" id="GO:0016788">
    <property type="term" value="F:hydrolase activity, acting on ester bonds"/>
    <property type="evidence" value="ECO:0007669"/>
    <property type="project" value="InterPro"/>
</dbReference>
<proteinExistence type="inferred from homology"/>
<feature type="binding site" evidence="4">
    <location>
        <position position="216"/>
    </location>
    <ligand>
        <name>a divalent metal cation</name>
        <dbReference type="ChEBI" id="CHEBI:60240"/>
        <label>1</label>
    </ligand>
</feature>
<evidence type="ECO:0000313" key="5">
    <source>
        <dbReference type="EMBL" id="SIS78062.1"/>
    </source>
</evidence>
<dbReference type="GO" id="GO:0004536">
    <property type="term" value="F:DNA nuclease activity"/>
    <property type="evidence" value="ECO:0007669"/>
    <property type="project" value="InterPro"/>
</dbReference>
<accession>A0A1N7LW84</accession>
<dbReference type="CDD" id="cd01310">
    <property type="entry name" value="TatD_DNAse"/>
    <property type="match status" value="1"/>
</dbReference>
<feature type="binding site" evidence="4">
    <location>
        <position position="140"/>
    </location>
    <ligand>
        <name>a divalent metal cation</name>
        <dbReference type="ChEBI" id="CHEBI:60240"/>
        <label>2</label>
    </ligand>
</feature>
<evidence type="ECO:0000256" key="1">
    <source>
        <dbReference type="ARBA" id="ARBA00009275"/>
    </source>
</evidence>
<dbReference type="InterPro" id="IPR015991">
    <property type="entry name" value="TatD/YcfH-like"/>
</dbReference>
<keyword evidence="2 4" id="KW-0479">Metal-binding</keyword>
<comment type="similarity">
    <text evidence="1">Belongs to the metallo-dependent hydrolases superfamily. TatD-type hydrolase family.</text>
</comment>
<reference evidence="6" key="1">
    <citation type="submission" date="2017-01" db="EMBL/GenBank/DDBJ databases">
        <authorList>
            <person name="Varghese N."/>
            <person name="Submissions S."/>
        </authorList>
    </citation>
    <scope>NUCLEOTIDE SEQUENCE [LARGE SCALE GENOMIC DNA]</scope>
    <source>
        <strain evidence="6">DSM 24913</strain>
    </source>
</reference>
<feature type="binding site" evidence="4">
    <location>
        <position position="104"/>
    </location>
    <ligand>
        <name>a divalent metal cation</name>
        <dbReference type="ChEBI" id="CHEBI:60240"/>
        <label>1</label>
    </ligand>
</feature>
<evidence type="ECO:0000256" key="4">
    <source>
        <dbReference type="PIRSR" id="PIRSR005902-1"/>
    </source>
</evidence>
<dbReference type="PANTHER" id="PTHR46124">
    <property type="entry name" value="D-AMINOACYL-TRNA DEACYLASE"/>
    <property type="match status" value="1"/>
</dbReference>
<dbReference type="PROSITE" id="PS01090">
    <property type="entry name" value="TATD_2"/>
    <property type="match status" value="1"/>
</dbReference>
<dbReference type="FunFam" id="3.20.20.140:FF:000005">
    <property type="entry name" value="TatD family hydrolase"/>
    <property type="match status" value="1"/>
</dbReference>
<dbReference type="GO" id="GO:0005829">
    <property type="term" value="C:cytosol"/>
    <property type="evidence" value="ECO:0007669"/>
    <property type="project" value="TreeGrafter"/>
</dbReference>
<feature type="binding site" evidence="4">
    <location>
        <position position="21"/>
    </location>
    <ligand>
        <name>a divalent metal cation</name>
        <dbReference type="ChEBI" id="CHEBI:60240"/>
        <label>1</label>
    </ligand>
</feature>
<dbReference type="NCBIfam" id="TIGR00010">
    <property type="entry name" value="YchF/TatD family DNA exonuclease"/>
    <property type="match status" value="1"/>
</dbReference>
<dbReference type="EMBL" id="FTOH01000004">
    <property type="protein sequence ID" value="SIS78062.1"/>
    <property type="molecule type" value="Genomic_DNA"/>
</dbReference>
<dbReference type="InterPro" id="IPR018228">
    <property type="entry name" value="DNase_TatD-rel_CS"/>
</dbReference>
<dbReference type="GO" id="GO:0046872">
    <property type="term" value="F:metal ion binding"/>
    <property type="evidence" value="ECO:0007669"/>
    <property type="project" value="UniProtKB-KW"/>
</dbReference>
<sequence>MAKKRRDIPNYQQPIIETHFHLDYLKEQPASDILQQGRDIGVERFMTIAVAPENMGQVLALTEEHHDVYGTLGVHPHDAEKYTEETGSFVREHCQREKIVAIGEIGLDYFYDNSDRAVQRKVFAEQLQIAVDTGLPVVIHTREADDDTMALLREYAPKMKRKGVVHSFTSGMELAQLAVELGFCLGINGIVTFNKAENVREVVAATPIERLLLETDSPFLTPVPYRGTENAPKYLPFIAEKIAEVKDLSVEEVLSASYDNSLRTFFN</sequence>
<dbReference type="SUPFAM" id="SSF51556">
    <property type="entry name" value="Metallo-dependent hydrolases"/>
    <property type="match status" value="1"/>
</dbReference>
<dbReference type="PIRSF" id="PIRSF005902">
    <property type="entry name" value="DNase_TatD"/>
    <property type="match status" value="1"/>
</dbReference>
<organism evidence="5 6">
    <name type="scientific">Thalassolituus maritimus</name>
    <dbReference type="NCBI Taxonomy" id="484498"/>
    <lineage>
        <taxon>Bacteria</taxon>
        <taxon>Pseudomonadati</taxon>
        <taxon>Pseudomonadota</taxon>
        <taxon>Gammaproteobacteria</taxon>
        <taxon>Oceanospirillales</taxon>
        <taxon>Oceanospirillaceae</taxon>
        <taxon>Thalassolituus</taxon>
    </lineage>
</organism>
<gene>
    <name evidence="5" type="ORF">SAMN05421686_104256</name>
</gene>
<dbReference type="PROSITE" id="PS01091">
    <property type="entry name" value="TATD_3"/>
    <property type="match status" value="1"/>
</dbReference>
<dbReference type="AlphaFoldDB" id="A0A1N7LW84"/>
<evidence type="ECO:0000256" key="3">
    <source>
        <dbReference type="ARBA" id="ARBA00022801"/>
    </source>
</evidence>
<dbReference type="RefSeq" id="WP_076515099.1">
    <property type="nucleotide sequence ID" value="NZ_FTOH01000004.1"/>
</dbReference>
<dbReference type="Proteomes" id="UP000185639">
    <property type="component" value="Unassembled WGS sequence"/>
</dbReference>
<dbReference type="InterPro" id="IPR001130">
    <property type="entry name" value="TatD-like"/>
</dbReference>
<dbReference type="InterPro" id="IPR032466">
    <property type="entry name" value="Metal_Hydrolase"/>
</dbReference>
<evidence type="ECO:0000256" key="2">
    <source>
        <dbReference type="ARBA" id="ARBA00022723"/>
    </source>
</evidence>
<dbReference type="PANTHER" id="PTHR46124:SF2">
    <property type="entry name" value="D-AMINOACYL-TRNA DEACYLASE"/>
    <property type="match status" value="1"/>
</dbReference>
<feature type="binding site" evidence="4">
    <location>
        <position position="19"/>
    </location>
    <ligand>
        <name>a divalent metal cation</name>
        <dbReference type="ChEBI" id="CHEBI:60240"/>
        <label>1</label>
    </ligand>
</feature>
<evidence type="ECO:0000313" key="6">
    <source>
        <dbReference type="Proteomes" id="UP000185639"/>
    </source>
</evidence>
<protein>
    <submittedName>
        <fullName evidence="5">TatD DNase family protein</fullName>
    </submittedName>
</protein>
<keyword evidence="3" id="KW-0378">Hydrolase</keyword>
<dbReference type="Gene3D" id="3.20.20.140">
    <property type="entry name" value="Metal-dependent hydrolases"/>
    <property type="match status" value="1"/>
</dbReference>
<keyword evidence="6" id="KW-1185">Reference proteome</keyword>
<dbReference type="STRING" id="484498.SAMN05421686_104256"/>
<dbReference type="OrthoDB" id="9810005at2"/>